<evidence type="ECO:0000259" key="1">
    <source>
        <dbReference type="Pfam" id="PF01526"/>
    </source>
</evidence>
<dbReference type="InterPro" id="IPR002513">
    <property type="entry name" value="Tn3_Tnp_DDE_dom"/>
</dbReference>
<reference evidence="3" key="1">
    <citation type="journal article" date="2019" name="Int. J. Syst. Evol. Microbiol.">
        <title>The Global Catalogue of Microorganisms (GCM) 10K type strain sequencing project: providing services to taxonomists for standard genome sequencing and annotation.</title>
        <authorList>
            <consortium name="The Broad Institute Genomics Platform"/>
            <consortium name="The Broad Institute Genome Sequencing Center for Infectious Disease"/>
            <person name="Wu L."/>
            <person name="Ma J."/>
        </authorList>
    </citation>
    <scope>NUCLEOTIDE SEQUENCE [LARGE SCALE GENOMIC DNA]</scope>
    <source>
        <strain evidence="3">JCM 12165</strain>
    </source>
</reference>
<feature type="domain" description="Tn3 transposase DDE" evidence="1">
    <location>
        <begin position="26"/>
        <end position="78"/>
    </location>
</feature>
<dbReference type="EMBL" id="JBHUCP010000006">
    <property type="protein sequence ID" value="MFD1529911.1"/>
    <property type="molecule type" value="Genomic_DNA"/>
</dbReference>
<dbReference type="Pfam" id="PF01526">
    <property type="entry name" value="DDE_Tnp_Tn3"/>
    <property type="match status" value="1"/>
</dbReference>
<protein>
    <submittedName>
        <fullName evidence="2">Tn3 family transposase</fullName>
    </submittedName>
</protein>
<dbReference type="Proteomes" id="UP001597145">
    <property type="component" value="Unassembled WGS sequence"/>
</dbReference>
<name>A0ABW4FHB3_9PSEU</name>
<evidence type="ECO:0000313" key="2">
    <source>
        <dbReference type="EMBL" id="MFD1529911.1"/>
    </source>
</evidence>
<accession>A0ABW4FHB3</accession>
<sequence>MIDTCDGEDRQRAATPSVMRPAWVLRRRLLLCLFALGTNMGIRQMAATEEHEEDEGALRRARASHVTRDNLRRAIVRVTPGPRCEGRVAALANDRPAARADVEKHDDNCPSTNDVLGKAQWAIGNINGQRTRIETSILLHDAAFHGLRRWSWPTVGAVTCGGPPSVVERVRDFAGEGGPLAPPCCANRNFVSSVAGR</sequence>
<keyword evidence="3" id="KW-1185">Reference proteome</keyword>
<organism evidence="2 3">
    <name type="scientific">Pseudonocardia aurantiaca</name>
    <dbReference type="NCBI Taxonomy" id="75290"/>
    <lineage>
        <taxon>Bacteria</taxon>
        <taxon>Bacillati</taxon>
        <taxon>Actinomycetota</taxon>
        <taxon>Actinomycetes</taxon>
        <taxon>Pseudonocardiales</taxon>
        <taxon>Pseudonocardiaceae</taxon>
        <taxon>Pseudonocardia</taxon>
    </lineage>
</organism>
<evidence type="ECO:0000313" key="3">
    <source>
        <dbReference type="Proteomes" id="UP001597145"/>
    </source>
</evidence>
<gene>
    <name evidence="2" type="ORF">ACFSCY_10700</name>
</gene>
<comment type="caution">
    <text evidence="2">The sequence shown here is derived from an EMBL/GenBank/DDBJ whole genome shotgun (WGS) entry which is preliminary data.</text>
</comment>
<proteinExistence type="predicted"/>
<dbReference type="RefSeq" id="WP_343975797.1">
    <property type="nucleotide sequence ID" value="NZ_BAAAJG010000008.1"/>
</dbReference>